<comment type="caution">
    <text evidence="1">The sequence shown here is derived from an EMBL/GenBank/DDBJ whole genome shotgun (WGS) entry which is preliminary data.</text>
</comment>
<evidence type="ECO:0000313" key="2">
    <source>
        <dbReference type="Proteomes" id="UP000814128"/>
    </source>
</evidence>
<organism evidence="1 2">
    <name type="scientific">Vararia minispora EC-137</name>
    <dbReference type="NCBI Taxonomy" id="1314806"/>
    <lineage>
        <taxon>Eukaryota</taxon>
        <taxon>Fungi</taxon>
        <taxon>Dikarya</taxon>
        <taxon>Basidiomycota</taxon>
        <taxon>Agaricomycotina</taxon>
        <taxon>Agaricomycetes</taxon>
        <taxon>Russulales</taxon>
        <taxon>Lachnocladiaceae</taxon>
        <taxon>Vararia</taxon>
    </lineage>
</organism>
<keyword evidence="2" id="KW-1185">Reference proteome</keyword>
<name>A0ACB8QSJ2_9AGAM</name>
<reference evidence="1" key="1">
    <citation type="submission" date="2021-02" db="EMBL/GenBank/DDBJ databases">
        <authorList>
            <consortium name="DOE Joint Genome Institute"/>
            <person name="Ahrendt S."/>
            <person name="Looney B.P."/>
            <person name="Miyauchi S."/>
            <person name="Morin E."/>
            <person name="Drula E."/>
            <person name="Courty P.E."/>
            <person name="Chicoki N."/>
            <person name="Fauchery L."/>
            <person name="Kohler A."/>
            <person name="Kuo A."/>
            <person name="Labutti K."/>
            <person name="Pangilinan J."/>
            <person name="Lipzen A."/>
            <person name="Riley R."/>
            <person name="Andreopoulos W."/>
            <person name="He G."/>
            <person name="Johnson J."/>
            <person name="Barry K.W."/>
            <person name="Grigoriev I.V."/>
            <person name="Nagy L."/>
            <person name="Hibbett D."/>
            <person name="Henrissat B."/>
            <person name="Matheny P.B."/>
            <person name="Labbe J."/>
            <person name="Martin F."/>
        </authorList>
    </citation>
    <scope>NUCLEOTIDE SEQUENCE</scope>
    <source>
        <strain evidence="1">EC-137</strain>
    </source>
</reference>
<reference evidence="1" key="2">
    <citation type="journal article" date="2022" name="New Phytol.">
        <title>Evolutionary transition to the ectomycorrhizal habit in the genomes of a hyperdiverse lineage of mushroom-forming fungi.</title>
        <authorList>
            <person name="Looney B."/>
            <person name="Miyauchi S."/>
            <person name="Morin E."/>
            <person name="Drula E."/>
            <person name="Courty P.E."/>
            <person name="Kohler A."/>
            <person name="Kuo A."/>
            <person name="LaButti K."/>
            <person name="Pangilinan J."/>
            <person name="Lipzen A."/>
            <person name="Riley R."/>
            <person name="Andreopoulos W."/>
            <person name="He G."/>
            <person name="Johnson J."/>
            <person name="Nolan M."/>
            <person name="Tritt A."/>
            <person name="Barry K.W."/>
            <person name="Grigoriev I.V."/>
            <person name="Nagy L.G."/>
            <person name="Hibbett D."/>
            <person name="Henrissat B."/>
            <person name="Matheny P.B."/>
            <person name="Labbe J."/>
            <person name="Martin F.M."/>
        </authorList>
    </citation>
    <scope>NUCLEOTIDE SEQUENCE</scope>
    <source>
        <strain evidence="1">EC-137</strain>
    </source>
</reference>
<sequence>MEPNFDDFAPSLDADSDLVFGTVGEVVEFVDRTWYREVLKRARWMDLIGDYAGAERFVVDGEAVLQEVLDDELLAIGVDGGNFQVAHAIHSMERLLDALMKRGAVFDVVFFAQTRHLTLRGDRSDFAHTSRALARVLLYNHLVAYTETIGLSVHVFTDLEDDKWRTYRQRARPMFFMTNDGGTVRKSKDKVAFTQCILIQRLFILRLLVSEGIAVSLLKGAEFRDMKIFSFVCEQRFDPRASLPRGVEVAFQSALVTLEEKSSQLGAAGLLFSSKRDGRTLDAVLTDLATSFGHAVFDDLSHPHSPQLLWLFVVHSLIIPTLGIRRRARKLDLLHTDLARELTTHFLPMLFRSLASVIICHGDVVDIDGRVFVALVQFVIEKQVSVEELVGPDIYARAVSIWSAAGCNAHSSLKSLYTSFPNPSRSSAPSSLTPRSTLMPFTNPVFDDELASVHVHVSFDSDPPPLERLEFSLGTEFEDVRHWHAHKQTILPKHFGGETQKPTTERERLRRLRAEQRFMAGMQRLAETLTGASGGQLQQIVIPPVGDSMKARPARKQLVRTNASKQGKTPVLSSADKIRLQKAEADKARADAAGAEWWTEQQTLLSALPSTQDKFVHLQRLSRNQRTQGGWLAAELQMYRINLEITDWIADANAESPDVRDRHAVSLLRQVRDAYTLASQHPACVPVLEAILTSLGFATLIPSFGTFSIPAGARTLGFKFTKLLRSKSGNPAHKFMKITEHPVVWQLRLFGEYMDRSMDSQPDERVSFSPDAWQRCVLDCLDRRDCSVLAVAPTSAGKTFISFYAMEKLLKESDTDILVYVSPTKALVNQVAAEVYARFSKDLNGRSCWAVHTRDYRIHDPQKCQILVTVPEMLAIMLLSPPLASVWTPRIKRIILDEIHTIGQHEGGSVWEQIILLAPCPIIGLSATVGEPEVFNSWLESVQIAKGFGHEFILHPHRYSHLRKFAYFPQLLRQGSGGEIEEIFTSLDDVKSTENKRFIHPLTALGFNTTSLPSDLSFEASDALSLYLAMSRLPIGTFNIDCAALDPIAFFSDSKLLTQKDVLSYESALKQALSPFIVSADIQNVSTPLRRVVDSLTDPIIAKVDPAILNTPPSNALIRSKLLILLADLHADGDLVGISPLLRVNRCLIHPIHPQPALLFNFDRNDCEQMLISITSALSAAEKRWRNTSPEWKRKIEQWQRWKMGAKDRQRRAEKLKSLKKSAEDEPTPTEDESWESSFDPDDPSPQFCFVGSYAAFSKSDLEKEIEDMRWRGIPQWALNGLRRGIAVHHAGMNRAYRSLVERLFRVRFLQVVIATGTLALGINAPTKTAVFCGDSAFLTALMYRQCSGRAGRRGFDTLGKVVFFGIPLNRIYRLMLSKLPRLAGTFPLSSTLSLRLFNLLHGSQYSDYAKQAIRSILRLPQISFGSDVGREQLLHHLRFSIDYLRRMRLLGPRGEPINLFGVASHLYYTEPSNFALVALLQSGTIHAICEQHSSIKAQHEIVLLMSNLFGRRYLPDTYTTSESLQEVKRKYPSAVVLRPMQSEARAVLQRHQQQVLDVFTTYAVTFAEQHDGDLPSDDTLPLSRVEYKDRAKTSPFKDYLSSSAQNVIARSAFVANSGHVDHFATISELANTVRLGLHLNEHAIPSFEHFLSSGQRAHTLNAYLLDFYTHGQTAALTNANGIRPGEIWFVLQDFEMTLKTVRGNLENLLLRAVASAETVDEEGAEVDSGYFTQDVAEVDEGGEPGLEGKRVRPSGVSDRDWKVLEIFDEVVATFGEKFRAMWS</sequence>
<proteinExistence type="predicted"/>
<protein>
    <submittedName>
        <fullName evidence="1">Uncharacterized protein</fullName>
    </submittedName>
</protein>
<dbReference type="Proteomes" id="UP000814128">
    <property type="component" value="Unassembled WGS sequence"/>
</dbReference>
<gene>
    <name evidence="1" type="ORF">K488DRAFT_44574</name>
</gene>
<accession>A0ACB8QSJ2</accession>
<dbReference type="EMBL" id="MU273493">
    <property type="protein sequence ID" value="KAI0034854.1"/>
    <property type="molecule type" value="Genomic_DNA"/>
</dbReference>
<evidence type="ECO:0000313" key="1">
    <source>
        <dbReference type="EMBL" id="KAI0034854.1"/>
    </source>
</evidence>